<organism evidence="1 2">
    <name type="scientific">Saponaria officinalis</name>
    <name type="common">Common soapwort</name>
    <name type="synonym">Lychnis saponaria</name>
    <dbReference type="NCBI Taxonomy" id="3572"/>
    <lineage>
        <taxon>Eukaryota</taxon>
        <taxon>Viridiplantae</taxon>
        <taxon>Streptophyta</taxon>
        <taxon>Embryophyta</taxon>
        <taxon>Tracheophyta</taxon>
        <taxon>Spermatophyta</taxon>
        <taxon>Magnoliopsida</taxon>
        <taxon>eudicotyledons</taxon>
        <taxon>Gunneridae</taxon>
        <taxon>Pentapetalae</taxon>
        <taxon>Caryophyllales</taxon>
        <taxon>Caryophyllaceae</taxon>
        <taxon>Caryophylleae</taxon>
        <taxon>Saponaria</taxon>
    </lineage>
</organism>
<dbReference type="EMBL" id="JBDFQZ010000002">
    <property type="protein sequence ID" value="KAK9747663.1"/>
    <property type="molecule type" value="Genomic_DNA"/>
</dbReference>
<proteinExistence type="predicted"/>
<keyword evidence="2" id="KW-1185">Reference proteome</keyword>
<dbReference type="Gene3D" id="3.40.395.10">
    <property type="entry name" value="Adenoviral Proteinase, Chain A"/>
    <property type="match status" value="1"/>
</dbReference>
<reference evidence="1" key="1">
    <citation type="submission" date="2024-03" db="EMBL/GenBank/DDBJ databases">
        <title>WGS assembly of Saponaria officinalis var. Norfolk2.</title>
        <authorList>
            <person name="Jenkins J."/>
            <person name="Shu S."/>
            <person name="Grimwood J."/>
            <person name="Barry K."/>
            <person name="Goodstein D."/>
            <person name="Schmutz J."/>
            <person name="Leebens-Mack J."/>
            <person name="Osbourn A."/>
        </authorList>
    </citation>
    <scope>NUCLEOTIDE SEQUENCE [LARGE SCALE GENOMIC DNA]</scope>
    <source>
        <strain evidence="1">JIC</strain>
    </source>
</reference>
<dbReference type="AlphaFoldDB" id="A0AAW1MNX5"/>
<gene>
    <name evidence="1" type="ORF">RND81_02G006800</name>
</gene>
<dbReference type="SUPFAM" id="SSF54001">
    <property type="entry name" value="Cysteine proteinases"/>
    <property type="match status" value="1"/>
</dbReference>
<evidence type="ECO:0000313" key="2">
    <source>
        <dbReference type="Proteomes" id="UP001443914"/>
    </source>
</evidence>
<sequence length="93" mass="10859">MMGKDTSSLIDISFEMNLKDEQAVVLVDEEETKAIEKVPEAEKRRSRRNVCKIFYPSREDPDSLEIFRSELRCLEPGECLTSTIMNFYLRHLS</sequence>
<comment type="caution">
    <text evidence="1">The sequence shown here is derived from an EMBL/GenBank/DDBJ whole genome shotgun (WGS) entry which is preliminary data.</text>
</comment>
<evidence type="ECO:0000313" key="1">
    <source>
        <dbReference type="EMBL" id="KAK9747663.1"/>
    </source>
</evidence>
<accession>A0AAW1MNX5</accession>
<protein>
    <submittedName>
        <fullName evidence="1">Uncharacterized protein</fullName>
    </submittedName>
</protein>
<name>A0AAW1MNX5_SAPOF</name>
<dbReference type="Proteomes" id="UP001443914">
    <property type="component" value="Unassembled WGS sequence"/>
</dbReference>
<dbReference type="InterPro" id="IPR038765">
    <property type="entry name" value="Papain-like_cys_pep_sf"/>
</dbReference>